<feature type="region of interest" description="Disordered" evidence="2">
    <location>
        <begin position="218"/>
        <end position="267"/>
    </location>
</feature>
<feature type="domain" description="R3H" evidence="3">
    <location>
        <begin position="23"/>
        <end position="88"/>
    </location>
</feature>
<proteinExistence type="predicted"/>
<dbReference type="Pfam" id="PF01424">
    <property type="entry name" value="R3H"/>
    <property type="match status" value="1"/>
</dbReference>
<dbReference type="Proteomes" id="UP001318860">
    <property type="component" value="Unassembled WGS sequence"/>
</dbReference>
<sequence>MNSTQFSMVEELAFLVKDNLPCKHLILSVEDVLVNFLQDDTSLDGVLELEPMNPYNRLLVHRLADIFGFSHQSVGEGEDRHLVLERCSETSMPPILVSDFFLELDEVQSPINFEEIRRKEVMPGQRNNVASKSSFEERETSYFAARKRIFSVDASETKLVKERPKNDPVVARRMITHALGQSNKVTENELSLSDTKECARAAKDLKIQYLDERDISSSNELGTAKHPRPCTTTEVPESSGFKSTNSTSKGPHQPRNDATQTKGKDINTQENYLRKEHMGAAKRLFANALGMHRRDVNIPKCDETKKTSC</sequence>
<dbReference type="PANTHER" id="PTHR15672">
    <property type="entry name" value="CAMP-REGULATED PHOSPHOPROTEIN 21 RELATED R3H DOMAIN CONTAINING PROTEIN"/>
    <property type="match status" value="1"/>
</dbReference>
<dbReference type="CDD" id="cd02642">
    <property type="entry name" value="R3H_encore_like"/>
    <property type="match status" value="1"/>
</dbReference>
<evidence type="ECO:0000256" key="1">
    <source>
        <dbReference type="ARBA" id="ARBA00022553"/>
    </source>
</evidence>
<dbReference type="InterPro" id="IPR001374">
    <property type="entry name" value="R3H_dom"/>
</dbReference>
<dbReference type="SUPFAM" id="SSF82708">
    <property type="entry name" value="R3H domain"/>
    <property type="match status" value="1"/>
</dbReference>
<evidence type="ECO:0000313" key="5">
    <source>
        <dbReference type="Proteomes" id="UP001318860"/>
    </source>
</evidence>
<dbReference type="InterPro" id="IPR051937">
    <property type="entry name" value="R3H_domain_containing"/>
</dbReference>
<gene>
    <name evidence="4" type="ORF">DH2020_021798</name>
</gene>
<dbReference type="PANTHER" id="PTHR15672:SF25">
    <property type="entry name" value="OS01G0100600 PROTEIN"/>
    <property type="match status" value="1"/>
</dbReference>
<dbReference type="PROSITE" id="PS51061">
    <property type="entry name" value="R3H"/>
    <property type="match status" value="1"/>
</dbReference>
<dbReference type="EMBL" id="JABTTQ020000012">
    <property type="protein sequence ID" value="KAK6144978.1"/>
    <property type="molecule type" value="Genomic_DNA"/>
</dbReference>
<dbReference type="Gene3D" id="3.30.1370.50">
    <property type="entry name" value="R3H-like domain"/>
    <property type="match status" value="1"/>
</dbReference>
<evidence type="ECO:0000313" key="4">
    <source>
        <dbReference type="EMBL" id="KAK6144978.1"/>
    </source>
</evidence>
<reference evidence="4 5" key="1">
    <citation type="journal article" date="2021" name="Comput. Struct. Biotechnol. J.">
        <title>De novo genome assembly of the potent medicinal plant Rehmannia glutinosa using nanopore technology.</title>
        <authorList>
            <person name="Ma L."/>
            <person name="Dong C."/>
            <person name="Song C."/>
            <person name="Wang X."/>
            <person name="Zheng X."/>
            <person name="Niu Y."/>
            <person name="Chen S."/>
            <person name="Feng W."/>
        </authorList>
    </citation>
    <scope>NUCLEOTIDE SEQUENCE [LARGE SCALE GENOMIC DNA]</scope>
    <source>
        <strain evidence="4">DH-2019</strain>
    </source>
</reference>
<evidence type="ECO:0000256" key="2">
    <source>
        <dbReference type="SAM" id="MobiDB-lite"/>
    </source>
</evidence>
<protein>
    <recommendedName>
        <fullName evidence="3">R3H domain-containing protein</fullName>
    </recommendedName>
</protein>
<evidence type="ECO:0000259" key="3">
    <source>
        <dbReference type="PROSITE" id="PS51061"/>
    </source>
</evidence>
<dbReference type="SMART" id="SM00393">
    <property type="entry name" value="R3H"/>
    <property type="match status" value="1"/>
</dbReference>
<comment type="caution">
    <text evidence="4">The sequence shown here is derived from an EMBL/GenBank/DDBJ whole genome shotgun (WGS) entry which is preliminary data.</text>
</comment>
<feature type="compositionally biased region" description="Polar residues" evidence="2">
    <location>
        <begin position="230"/>
        <end position="261"/>
    </location>
</feature>
<dbReference type="InterPro" id="IPR036867">
    <property type="entry name" value="R3H_dom_sf"/>
</dbReference>
<keyword evidence="5" id="KW-1185">Reference proteome</keyword>
<accession>A0ABR0WDR7</accession>
<name>A0ABR0WDR7_REHGL</name>
<organism evidence="4 5">
    <name type="scientific">Rehmannia glutinosa</name>
    <name type="common">Chinese foxglove</name>
    <dbReference type="NCBI Taxonomy" id="99300"/>
    <lineage>
        <taxon>Eukaryota</taxon>
        <taxon>Viridiplantae</taxon>
        <taxon>Streptophyta</taxon>
        <taxon>Embryophyta</taxon>
        <taxon>Tracheophyta</taxon>
        <taxon>Spermatophyta</taxon>
        <taxon>Magnoliopsida</taxon>
        <taxon>eudicotyledons</taxon>
        <taxon>Gunneridae</taxon>
        <taxon>Pentapetalae</taxon>
        <taxon>asterids</taxon>
        <taxon>lamiids</taxon>
        <taxon>Lamiales</taxon>
        <taxon>Orobanchaceae</taxon>
        <taxon>Rehmannieae</taxon>
        <taxon>Rehmannia</taxon>
    </lineage>
</organism>
<keyword evidence="1" id="KW-0597">Phosphoprotein</keyword>